<name>A0A397G0V8_9GLOM</name>
<organism evidence="2 3">
    <name type="scientific">Diversispora epigaea</name>
    <dbReference type="NCBI Taxonomy" id="1348612"/>
    <lineage>
        <taxon>Eukaryota</taxon>
        <taxon>Fungi</taxon>
        <taxon>Fungi incertae sedis</taxon>
        <taxon>Mucoromycota</taxon>
        <taxon>Glomeromycotina</taxon>
        <taxon>Glomeromycetes</taxon>
        <taxon>Diversisporales</taxon>
        <taxon>Diversisporaceae</taxon>
        <taxon>Diversispora</taxon>
    </lineage>
</organism>
<proteinExistence type="predicted"/>
<reference evidence="2 3" key="1">
    <citation type="submission" date="2018-08" db="EMBL/GenBank/DDBJ databases">
        <title>Genome and evolution of the arbuscular mycorrhizal fungus Diversispora epigaea (formerly Glomus versiforme) and its bacterial endosymbionts.</title>
        <authorList>
            <person name="Sun X."/>
            <person name="Fei Z."/>
            <person name="Harrison M."/>
        </authorList>
    </citation>
    <scope>NUCLEOTIDE SEQUENCE [LARGE SCALE GENOMIC DNA]</scope>
    <source>
        <strain evidence="2 3">IT104</strain>
    </source>
</reference>
<accession>A0A397G0V8</accession>
<gene>
    <name evidence="2" type="ORF">Glove_714g22</name>
</gene>
<evidence type="ECO:0000313" key="3">
    <source>
        <dbReference type="Proteomes" id="UP000266861"/>
    </source>
</evidence>
<sequence length="138" mass="16066">MVVLFSLNQENNSFVSNDQENKNLDSSQIESENSNSGQKNERLKFLFKLVHKIFKIFFKIVIQQVFKIIILKVLLEGFSILQETRSLIFEPLSDKLNYNCYLQRTFLSLHPYTTLRLDGVRGNPTQPEFTAPGYTPME</sequence>
<dbReference type="AlphaFoldDB" id="A0A397G0V8"/>
<evidence type="ECO:0000313" key="2">
    <source>
        <dbReference type="EMBL" id="RHZ44662.1"/>
    </source>
</evidence>
<evidence type="ECO:0000256" key="1">
    <source>
        <dbReference type="SAM" id="MobiDB-lite"/>
    </source>
</evidence>
<protein>
    <submittedName>
        <fullName evidence="2">Uncharacterized protein</fullName>
    </submittedName>
</protein>
<dbReference type="Proteomes" id="UP000266861">
    <property type="component" value="Unassembled WGS sequence"/>
</dbReference>
<feature type="region of interest" description="Disordered" evidence="1">
    <location>
        <begin position="14"/>
        <end position="35"/>
    </location>
</feature>
<dbReference type="EMBL" id="PQFF01000567">
    <property type="protein sequence ID" value="RHZ44662.1"/>
    <property type="molecule type" value="Genomic_DNA"/>
</dbReference>
<comment type="caution">
    <text evidence="2">The sequence shown here is derived from an EMBL/GenBank/DDBJ whole genome shotgun (WGS) entry which is preliminary data.</text>
</comment>
<keyword evidence="3" id="KW-1185">Reference proteome</keyword>